<proteinExistence type="predicted"/>
<evidence type="ECO:0000313" key="1">
    <source>
        <dbReference type="EMBL" id="KAF7801775.1"/>
    </source>
</evidence>
<dbReference type="AlphaFoldDB" id="A0A834SCX2"/>
<dbReference type="Proteomes" id="UP000634136">
    <property type="component" value="Unassembled WGS sequence"/>
</dbReference>
<gene>
    <name evidence="1" type="ORF">G2W53_040886</name>
</gene>
<evidence type="ECO:0000313" key="2">
    <source>
        <dbReference type="Proteomes" id="UP000634136"/>
    </source>
</evidence>
<keyword evidence="2" id="KW-1185">Reference proteome</keyword>
<reference evidence="1" key="1">
    <citation type="submission" date="2020-09" db="EMBL/GenBank/DDBJ databases">
        <title>Genome-Enabled Discovery of Anthraquinone Biosynthesis in Senna tora.</title>
        <authorList>
            <person name="Kang S.-H."/>
            <person name="Pandey R.P."/>
            <person name="Lee C.-M."/>
            <person name="Sim J.-S."/>
            <person name="Jeong J.-T."/>
            <person name="Choi B.-S."/>
            <person name="Jung M."/>
            <person name="Ginzburg D."/>
            <person name="Zhao K."/>
            <person name="Won S.Y."/>
            <person name="Oh T.-J."/>
            <person name="Yu Y."/>
            <person name="Kim N.-H."/>
            <person name="Lee O.R."/>
            <person name="Lee T.-H."/>
            <person name="Bashyal P."/>
            <person name="Kim T.-S."/>
            <person name="Lee W.-H."/>
            <person name="Kawkins C."/>
            <person name="Kim C.-K."/>
            <person name="Kim J.S."/>
            <person name="Ahn B.O."/>
            <person name="Rhee S.Y."/>
            <person name="Sohng J.K."/>
        </authorList>
    </citation>
    <scope>NUCLEOTIDE SEQUENCE</scope>
    <source>
        <tissue evidence="1">Leaf</tissue>
    </source>
</reference>
<dbReference type="EMBL" id="JAAIUW010000013">
    <property type="protein sequence ID" value="KAF7801775.1"/>
    <property type="molecule type" value="Genomic_DNA"/>
</dbReference>
<sequence length="185" mass="21024">MTIDHKTLNGFVESIVTEEALVWIEGMNPLKIVVNGLAGVKLLAVGRDFASVNSNELCSSKRQARRCAEKRCKAVCNKIKQCERSPCNHRGRNWSTSQHVKPFENIHGIFGLTKVEHTVISMNFYTEKMIEESDLWPFKVNMIRSSNETEVPARLNWNNTLDFTDAHVRSLAATQRFRAVLQCST</sequence>
<name>A0A834SCX2_9FABA</name>
<protein>
    <submittedName>
        <fullName evidence="1">Uncharacterized protein</fullName>
    </submittedName>
</protein>
<accession>A0A834SCX2</accession>
<comment type="caution">
    <text evidence="1">The sequence shown here is derived from an EMBL/GenBank/DDBJ whole genome shotgun (WGS) entry which is preliminary data.</text>
</comment>
<organism evidence="1 2">
    <name type="scientific">Senna tora</name>
    <dbReference type="NCBI Taxonomy" id="362788"/>
    <lineage>
        <taxon>Eukaryota</taxon>
        <taxon>Viridiplantae</taxon>
        <taxon>Streptophyta</taxon>
        <taxon>Embryophyta</taxon>
        <taxon>Tracheophyta</taxon>
        <taxon>Spermatophyta</taxon>
        <taxon>Magnoliopsida</taxon>
        <taxon>eudicotyledons</taxon>
        <taxon>Gunneridae</taxon>
        <taxon>Pentapetalae</taxon>
        <taxon>rosids</taxon>
        <taxon>fabids</taxon>
        <taxon>Fabales</taxon>
        <taxon>Fabaceae</taxon>
        <taxon>Caesalpinioideae</taxon>
        <taxon>Cassia clade</taxon>
        <taxon>Senna</taxon>
    </lineage>
</organism>